<gene>
    <name evidence="1" type="ORF">UFOVP803_15</name>
</gene>
<proteinExistence type="predicted"/>
<protein>
    <submittedName>
        <fullName evidence="1">Uncharacterized protein</fullName>
    </submittedName>
</protein>
<reference evidence="1" key="1">
    <citation type="submission" date="2020-04" db="EMBL/GenBank/DDBJ databases">
        <authorList>
            <person name="Chiriac C."/>
            <person name="Salcher M."/>
            <person name="Ghai R."/>
            <person name="Kavagutti S V."/>
        </authorList>
    </citation>
    <scope>NUCLEOTIDE SEQUENCE</scope>
</reference>
<evidence type="ECO:0000313" key="1">
    <source>
        <dbReference type="EMBL" id="CAB4163388.1"/>
    </source>
</evidence>
<dbReference type="EMBL" id="LR796747">
    <property type="protein sequence ID" value="CAB4163388.1"/>
    <property type="molecule type" value="Genomic_DNA"/>
</dbReference>
<name>A0A6J5P243_9CAUD</name>
<accession>A0A6J5P243</accession>
<organism evidence="1">
    <name type="scientific">uncultured Caudovirales phage</name>
    <dbReference type="NCBI Taxonomy" id="2100421"/>
    <lineage>
        <taxon>Viruses</taxon>
        <taxon>Duplodnaviria</taxon>
        <taxon>Heunggongvirae</taxon>
        <taxon>Uroviricota</taxon>
        <taxon>Caudoviricetes</taxon>
        <taxon>Peduoviridae</taxon>
        <taxon>Maltschvirus</taxon>
        <taxon>Maltschvirus maltsch</taxon>
    </lineage>
</organism>
<sequence>MKLPITIEYMSGDSGTYTAQPPEWAKWENKTGYTISQAQEKIGISDLLFLAWNAMKRESGGKPVKPFEIWCETVSDVRTGDESPKATPPEA</sequence>